<accession>A0A8S1E436</accession>
<dbReference type="Proteomes" id="UP000494165">
    <property type="component" value="Unassembled WGS sequence"/>
</dbReference>
<proteinExistence type="predicted"/>
<dbReference type="EMBL" id="CADEPI010000989">
    <property type="protein sequence ID" value="CAB3388900.1"/>
    <property type="molecule type" value="Genomic_DNA"/>
</dbReference>
<feature type="region of interest" description="Disordered" evidence="1">
    <location>
        <begin position="1"/>
        <end position="22"/>
    </location>
</feature>
<dbReference type="EMBL" id="CADEPI010000764">
    <property type="protein sequence ID" value="CAB3388375.1"/>
    <property type="molecule type" value="Genomic_DNA"/>
</dbReference>
<organism evidence="2 6">
    <name type="scientific">Cloeon dipterum</name>
    <dbReference type="NCBI Taxonomy" id="197152"/>
    <lineage>
        <taxon>Eukaryota</taxon>
        <taxon>Metazoa</taxon>
        <taxon>Ecdysozoa</taxon>
        <taxon>Arthropoda</taxon>
        <taxon>Hexapoda</taxon>
        <taxon>Insecta</taxon>
        <taxon>Pterygota</taxon>
        <taxon>Palaeoptera</taxon>
        <taxon>Ephemeroptera</taxon>
        <taxon>Pisciforma</taxon>
        <taxon>Baetidae</taxon>
        <taxon>Cloeon</taxon>
    </lineage>
</organism>
<comment type="caution">
    <text evidence="2">The sequence shown here is derived from an EMBL/GenBank/DDBJ whole genome shotgun (WGS) entry which is preliminary data.</text>
</comment>
<dbReference type="AlphaFoldDB" id="A0A8S1E436"/>
<protein>
    <submittedName>
        <fullName evidence="2">Uncharacterized protein</fullName>
    </submittedName>
</protein>
<dbReference type="EMBL" id="CADEPI010000818">
    <property type="protein sequence ID" value="CAB3388565.1"/>
    <property type="molecule type" value="Genomic_DNA"/>
</dbReference>
<name>A0A8S1E436_9INSE</name>
<evidence type="ECO:0000313" key="5">
    <source>
        <dbReference type="EMBL" id="CAB3388900.1"/>
    </source>
</evidence>
<keyword evidence="6" id="KW-1185">Reference proteome</keyword>
<gene>
    <name evidence="2" type="ORF">CLODIP_2_CD01299</name>
    <name evidence="5" type="ORF">CLODIP_2_CD03440</name>
    <name evidence="3" type="ORF">CLODIP_2_CD03891</name>
    <name evidence="4" type="ORF">CLODIP_2_CD10408</name>
</gene>
<dbReference type="EMBL" id="CADEPI010000820">
    <property type="protein sequence ID" value="CAB3388570.1"/>
    <property type="molecule type" value="Genomic_DNA"/>
</dbReference>
<evidence type="ECO:0000256" key="1">
    <source>
        <dbReference type="SAM" id="MobiDB-lite"/>
    </source>
</evidence>
<sequence length="114" mass="12701">MLRRRRETSAGGVAKVPEASPKTRDFEYFRAETECDASDTVREASPPCDASDKVPKASLGETPRRVLHPADGRAAAGQCNALRTARQCATPLTGCRRRRSRTCDNFRERPVRRL</sequence>
<feature type="region of interest" description="Disordered" evidence="1">
    <location>
        <begin position="37"/>
        <end position="61"/>
    </location>
</feature>
<reference evidence="2 6" key="1">
    <citation type="submission" date="2020-04" db="EMBL/GenBank/DDBJ databases">
        <authorList>
            <person name="Alioto T."/>
            <person name="Alioto T."/>
            <person name="Gomez Garrido J."/>
        </authorList>
    </citation>
    <scope>NUCLEOTIDE SEQUENCE [LARGE SCALE GENOMIC DNA]</scope>
</reference>
<evidence type="ECO:0000313" key="6">
    <source>
        <dbReference type="Proteomes" id="UP000494165"/>
    </source>
</evidence>
<evidence type="ECO:0000313" key="4">
    <source>
        <dbReference type="EMBL" id="CAB3388570.1"/>
    </source>
</evidence>
<evidence type="ECO:0000313" key="2">
    <source>
        <dbReference type="EMBL" id="CAB3388375.1"/>
    </source>
</evidence>
<evidence type="ECO:0000313" key="3">
    <source>
        <dbReference type="EMBL" id="CAB3388565.1"/>
    </source>
</evidence>